<feature type="non-terminal residue" evidence="3">
    <location>
        <position position="1"/>
    </location>
</feature>
<evidence type="ECO:0000256" key="1">
    <source>
        <dbReference type="SAM" id="Coils"/>
    </source>
</evidence>
<evidence type="ECO:0000256" key="2">
    <source>
        <dbReference type="SAM" id="Phobius"/>
    </source>
</evidence>
<proteinExistence type="predicted"/>
<evidence type="ECO:0000313" key="3">
    <source>
        <dbReference type="EMBL" id="ORZ39628.1"/>
    </source>
</evidence>
<keyword evidence="2" id="KW-0472">Membrane</keyword>
<evidence type="ECO:0008006" key="5">
    <source>
        <dbReference type="Google" id="ProtNLM"/>
    </source>
</evidence>
<keyword evidence="4" id="KW-1185">Reference proteome</keyword>
<reference evidence="3 4" key="1">
    <citation type="submission" date="2016-07" db="EMBL/GenBank/DDBJ databases">
        <title>Pervasive Adenine N6-methylation of Active Genes in Fungi.</title>
        <authorList>
            <consortium name="DOE Joint Genome Institute"/>
            <person name="Mondo S.J."/>
            <person name="Dannebaum R.O."/>
            <person name="Kuo R.C."/>
            <person name="Labutti K."/>
            <person name="Haridas S."/>
            <person name="Kuo A."/>
            <person name="Salamov A."/>
            <person name="Ahrendt S.R."/>
            <person name="Lipzen A."/>
            <person name="Sullivan W."/>
            <person name="Andreopoulos W.B."/>
            <person name="Clum A."/>
            <person name="Lindquist E."/>
            <person name="Daum C."/>
            <person name="Ramamoorthy G.K."/>
            <person name="Gryganskyi A."/>
            <person name="Culley D."/>
            <person name="Magnuson J.K."/>
            <person name="James T.Y."/>
            <person name="O'Malley M.A."/>
            <person name="Stajich J.E."/>
            <person name="Spatafora J.W."/>
            <person name="Visel A."/>
            <person name="Grigoriev I.V."/>
        </authorList>
    </citation>
    <scope>NUCLEOTIDE SEQUENCE [LARGE SCALE GENOMIC DNA]</scope>
    <source>
        <strain evidence="3 4">PL171</strain>
    </source>
</reference>
<dbReference type="OrthoDB" id="10252926at2759"/>
<evidence type="ECO:0000313" key="4">
    <source>
        <dbReference type="Proteomes" id="UP000193411"/>
    </source>
</evidence>
<dbReference type="Proteomes" id="UP000193411">
    <property type="component" value="Unassembled WGS sequence"/>
</dbReference>
<keyword evidence="2" id="KW-1133">Transmembrane helix</keyword>
<keyword evidence="2" id="KW-0812">Transmembrane</keyword>
<organism evidence="3 4">
    <name type="scientific">Catenaria anguillulae PL171</name>
    <dbReference type="NCBI Taxonomy" id="765915"/>
    <lineage>
        <taxon>Eukaryota</taxon>
        <taxon>Fungi</taxon>
        <taxon>Fungi incertae sedis</taxon>
        <taxon>Blastocladiomycota</taxon>
        <taxon>Blastocladiomycetes</taxon>
        <taxon>Blastocladiales</taxon>
        <taxon>Catenariaceae</taxon>
        <taxon>Catenaria</taxon>
    </lineage>
</organism>
<comment type="caution">
    <text evidence="3">The sequence shown here is derived from an EMBL/GenBank/DDBJ whole genome shotgun (WGS) entry which is preliminary data.</text>
</comment>
<name>A0A1Y2HYE2_9FUNG</name>
<dbReference type="STRING" id="765915.A0A1Y2HYE2"/>
<accession>A0A1Y2HYE2</accession>
<dbReference type="AlphaFoldDB" id="A0A1Y2HYE2"/>
<keyword evidence="1" id="KW-0175">Coiled coil</keyword>
<feature type="coiled-coil region" evidence="1">
    <location>
        <begin position="40"/>
        <end position="78"/>
    </location>
</feature>
<dbReference type="EMBL" id="MCFL01000005">
    <property type="protein sequence ID" value="ORZ39628.1"/>
    <property type="molecule type" value="Genomic_DNA"/>
</dbReference>
<gene>
    <name evidence="3" type="ORF">BCR44DRAFT_1426914</name>
</gene>
<dbReference type="Gene3D" id="6.10.140.1230">
    <property type="match status" value="2"/>
</dbReference>
<dbReference type="Pfam" id="PF03357">
    <property type="entry name" value="Snf7"/>
    <property type="match status" value="1"/>
</dbReference>
<dbReference type="InterPro" id="IPR005024">
    <property type="entry name" value="Snf7_fam"/>
</dbReference>
<dbReference type="PANTHER" id="PTHR10476">
    <property type="entry name" value="CHARGED MULTIVESICULAR BODY PROTEIN"/>
    <property type="match status" value="1"/>
</dbReference>
<dbReference type="GO" id="GO:0007034">
    <property type="term" value="P:vacuolar transport"/>
    <property type="evidence" value="ECO:0007669"/>
    <property type="project" value="InterPro"/>
</dbReference>
<feature type="transmembrane region" description="Helical" evidence="2">
    <location>
        <begin position="12"/>
        <end position="31"/>
    </location>
</feature>
<protein>
    <recommendedName>
        <fullName evidence="5">Snf7-domain-containing protein</fullName>
    </recommendedName>
</protein>
<sequence>MKFCNAKLYESFDAIWITPLIISSAAAMNIFRKESPKETIRKQQRTLRSAERDLDRDSVQLQRQEKQLELDIKKAAKAGQTAQAKALAKQLILVQKTMMEFDKVNSEMEMKEEIMNDAIDNIMDEEEDELEGEEILAAVLDEIGIEVSAALPSAGKSALGSKQAEQVDVDDEAEQMLKRLDALKSV</sequence>